<keyword evidence="3" id="KW-0378">Hydrolase</keyword>
<keyword evidence="6" id="KW-1185">Reference proteome</keyword>
<dbReference type="InterPro" id="IPR029055">
    <property type="entry name" value="Ntn_hydrolases_N"/>
</dbReference>
<dbReference type="GO" id="GO:0017000">
    <property type="term" value="P:antibiotic biosynthetic process"/>
    <property type="evidence" value="ECO:0007669"/>
    <property type="project" value="InterPro"/>
</dbReference>
<proteinExistence type="inferred from homology"/>
<dbReference type="Pfam" id="PF01804">
    <property type="entry name" value="Penicil_amidase"/>
    <property type="match status" value="1"/>
</dbReference>
<dbReference type="AlphaFoldDB" id="A0A4Q7NIJ8"/>
<name>A0A4Q7NIJ8_9BURK</name>
<evidence type="ECO:0000313" key="5">
    <source>
        <dbReference type="EMBL" id="RZS84844.1"/>
    </source>
</evidence>
<dbReference type="Gene3D" id="1.10.1400.10">
    <property type="match status" value="1"/>
</dbReference>
<dbReference type="Gene3D" id="3.60.20.10">
    <property type="entry name" value="Glutamine Phosphoribosylpyrophosphate, subunit 1, domain 1"/>
    <property type="match status" value="1"/>
</dbReference>
<comment type="similarity">
    <text evidence="1">Belongs to the peptidase S45 family.</text>
</comment>
<keyword evidence="4" id="KW-0865">Zymogen</keyword>
<dbReference type="PANTHER" id="PTHR34218:SF3">
    <property type="entry name" value="ACYL-HOMOSERINE LACTONE ACYLASE PVDQ"/>
    <property type="match status" value="1"/>
</dbReference>
<dbReference type="GO" id="GO:0016811">
    <property type="term" value="F:hydrolase activity, acting on carbon-nitrogen (but not peptide) bonds, in linear amides"/>
    <property type="evidence" value="ECO:0007669"/>
    <property type="project" value="InterPro"/>
</dbReference>
<accession>A0A4Q7NIJ8</accession>
<evidence type="ECO:0000313" key="6">
    <source>
        <dbReference type="Proteomes" id="UP000292445"/>
    </source>
</evidence>
<dbReference type="Proteomes" id="UP000292445">
    <property type="component" value="Unassembled WGS sequence"/>
</dbReference>
<dbReference type="Gene3D" id="1.10.439.10">
    <property type="entry name" value="Penicillin Amidohydrolase, domain 1"/>
    <property type="match status" value="1"/>
</dbReference>
<dbReference type="EMBL" id="SGXC01000001">
    <property type="protein sequence ID" value="RZS84844.1"/>
    <property type="molecule type" value="Genomic_DNA"/>
</dbReference>
<evidence type="ECO:0000256" key="1">
    <source>
        <dbReference type="ARBA" id="ARBA00006586"/>
    </source>
</evidence>
<evidence type="ECO:0000256" key="2">
    <source>
        <dbReference type="ARBA" id="ARBA00022729"/>
    </source>
</evidence>
<dbReference type="PANTHER" id="PTHR34218">
    <property type="entry name" value="PEPTIDASE S45 PENICILLIN AMIDASE"/>
    <property type="match status" value="1"/>
</dbReference>
<gene>
    <name evidence="5" type="ORF">EV675_0865</name>
</gene>
<dbReference type="InterPro" id="IPR002692">
    <property type="entry name" value="S45"/>
</dbReference>
<dbReference type="PROSITE" id="PS51257">
    <property type="entry name" value="PROKAR_LIPOPROTEIN"/>
    <property type="match status" value="1"/>
</dbReference>
<sequence>MIPARWGRAAVAAFLVAGCGGGDDPPPPQPTARFDAQVRWTTYGVPHVKASDHGGLGYGYGYAVARDQLCALADRIITLRGERSAHFGADGQALVGFLPLPNLDSDLFYRMQLSADDVDTAWKALSPQARALAEGYAAGFNRYVRDHAAPAACGDLRPPTMVAADVLRAVMQIGTLNRTFLAAPFASASLWDDLGQPERAAAAPAPPRLGMASNTWVYGADATGTGAAIVVANPHTYWQDHWLLMHQMHLTIPGEMDVMGADFLGVPLPLSGFNDAVAWSIEAPSTVTYGLPLRLDLRPGASPAYMVDGVSRAIERRVVEIAVRQADGAKRTQAYAVPYTELGPLYRLPAAPGRPAGWYAITDAAEGDARGLDQMLLVAKARGMADFQRAVAGHRGIAAHLVAGDSAGNALFIEAGPILDIDDAGLAACAVEATPSGRVPAALDGSRGACLLRDEQGRPRLAPADRIPALATRGVAYNANDSYSLSIHGERHDRYSVLFGRPDAEPNGRTRMSHRLVAEMLAAGKVTMEQAVDVVFGNRNYAAETLMDGIADACATATGDAATACGVLSRWDRRNNADSRGALLFGELWPRLSAIGNLYAQPYDAADPLRVRTLSGSVPVQAAVRAALADTVADLGTHGLKGDEAWGRMLARPTANGRVPLHGGSGDQGILNALEGAPLGPEGYGDIVAGTAYMHAVTWTGGKLVAKVMAANGQSPDDASPHHEDQVGLLSRKQLVDAPFTDAQVAASAVETLHLAE</sequence>
<organism evidence="5 6">
    <name type="scientific">Pigmentiphaga kullae</name>
    <dbReference type="NCBI Taxonomy" id="151784"/>
    <lineage>
        <taxon>Bacteria</taxon>
        <taxon>Pseudomonadati</taxon>
        <taxon>Pseudomonadota</taxon>
        <taxon>Betaproteobacteria</taxon>
        <taxon>Burkholderiales</taxon>
        <taxon>Alcaligenaceae</taxon>
        <taxon>Pigmentiphaga</taxon>
    </lineage>
</organism>
<dbReference type="InterPro" id="IPR043147">
    <property type="entry name" value="Penicillin_amidase_A-knob"/>
</dbReference>
<dbReference type="InterPro" id="IPR023343">
    <property type="entry name" value="Penicillin_amidase_dom1"/>
</dbReference>
<evidence type="ECO:0000256" key="4">
    <source>
        <dbReference type="ARBA" id="ARBA00023145"/>
    </source>
</evidence>
<evidence type="ECO:0000256" key="3">
    <source>
        <dbReference type="ARBA" id="ARBA00022801"/>
    </source>
</evidence>
<reference evidence="5 6" key="1">
    <citation type="submission" date="2019-02" db="EMBL/GenBank/DDBJ databases">
        <title>Genomic Encyclopedia of Type Strains, Phase IV (KMG-IV): sequencing the most valuable type-strain genomes for metagenomic binning, comparative biology and taxonomic classification.</title>
        <authorList>
            <person name="Goeker M."/>
        </authorList>
    </citation>
    <scope>NUCLEOTIDE SEQUENCE [LARGE SCALE GENOMIC DNA]</scope>
    <source>
        <strain evidence="5 6">K24</strain>
    </source>
</reference>
<comment type="caution">
    <text evidence="5">The sequence shown here is derived from an EMBL/GenBank/DDBJ whole genome shotgun (WGS) entry which is preliminary data.</text>
</comment>
<dbReference type="SUPFAM" id="SSF56235">
    <property type="entry name" value="N-terminal nucleophile aminohydrolases (Ntn hydrolases)"/>
    <property type="match status" value="1"/>
</dbReference>
<dbReference type="InterPro" id="IPR043146">
    <property type="entry name" value="Penicillin_amidase_N_B-knob"/>
</dbReference>
<keyword evidence="2" id="KW-0732">Signal</keyword>
<dbReference type="Gene3D" id="2.30.120.10">
    <property type="match status" value="1"/>
</dbReference>
<protein>
    <submittedName>
        <fullName evidence="5">Acyl-homoserine-lactone acylase</fullName>
    </submittedName>
</protein>